<evidence type="ECO:0008006" key="3">
    <source>
        <dbReference type="Google" id="ProtNLM"/>
    </source>
</evidence>
<proteinExistence type="predicted"/>
<evidence type="ECO:0000313" key="1">
    <source>
        <dbReference type="EMBL" id="KAF5250875.1"/>
    </source>
</evidence>
<dbReference type="AlphaFoldDB" id="A0A8H4ZRW6"/>
<name>A0A8H4ZRW6_9HYPO</name>
<dbReference type="EMBL" id="JABEVY010000081">
    <property type="protein sequence ID" value="KAF5250875.1"/>
    <property type="molecule type" value="Genomic_DNA"/>
</dbReference>
<evidence type="ECO:0000313" key="2">
    <source>
        <dbReference type="Proteomes" id="UP000573603"/>
    </source>
</evidence>
<accession>A0A8H4ZRW6</accession>
<gene>
    <name evidence="1" type="ORF">FANTH_3929</name>
</gene>
<protein>
    <recommendedName>
        <fullName evidence="3">VWFA domain-containing protein</fullName>
    </recommendedName>
</protein>
<keyword evidence="2" id="KW-1185">Reference proteome</keyword>
<organism evidence="1 2">
    <name type="scientific">Fusarium anthophilum</name>
    <dbReference type="NCBI Taxonomy" id="48485"/>
    <lineage>
        <taxon>Eukaryota</taxon>
        <taxon>Fungi</taxon>
        <taxon>Dikarya</taxon>
        <taxon>Ascomycota</taxon>
        <taxon>Pezizomycotina</taxon>
        <taxon>Sordariomycetes</taxon>
        <taxon>Hypocreomycetidae</taxon>
        <taxon>Hypocreales</taxon>
        <taxon>Nectriaceae</taxon>
        <taxon>Fusarium</taxon>
        <taxon>Fusarium fujikuroi species complex</taxon>
    </lineage>
</organism>
<reference evidence="1 2" key="1">
    <citation type="journal article" date="2020" name="BMC Genomics">
        <title>Correction to: Identification and distribution of gene clusters required for synthesis of sphingolipid metabolism inhibitors in diverse species of the filamentous fungus Fusarium.</title>
        <authorList>
            <person name="Kim H.S."/>
            <person name="Lohmar J.M."/>
            <person name="Busman M."/>
            <person name="Brown D.W."/>
            <person name="Naumann T.A."/>
            <person name="Divon H.H."/>
            <person name="Lysoe E."/>
            <person name="Uhlig S."/>
            <person name="Proctor R.H."/>
        </authorList>
    </citation>
    <scope>NUCLEOTIDE SEQUENCE [LARGE SCALE GENOMIC DNA]</scope>
    <source>
        <strain evidence="1 2">NRRL 25214</strain>
    </source>
</reference>
<dbReference type="Proteomes" id="UP000573603">
    <property type="component" value="Unassembled WGS sequence"/>
</dbReference>
<sequence length="426" mass="47232">MSDQPQVHDLMIVFDAVSGGSEGVGELKTAIQDIINFVSLADCFERIGVLAYRNYACTAEKVIEWSGWCYTSCDPSPPSTDDILKFVQDLEMPDDSEDNSYGASSKTALAKACQEMRTNGTIILLYNHAPPLFEHIGGHHYDSEQVSLSFGGYGEAGRIFQNWFNGTNVLSGFGQDPKKAVVLSFGLGSVDNLSDGIGEWSPYLWLSTTTGGNLYRTTYSSRVISRLTIGLLLIWMGADGNVDIPESFRITYTLAPTDFFTAEESNLELFCGINCNNLECVNTLNIPRIGFRVPYGGISNNDEGVSNFTSRALARKYTSRSQHYKNVIAKHIDRIIRTNVSVIAIHPLFGRLFAAVCLDRNGNNGSLLGKTRAQADQIPDAGDKRQTQAWWRSRMPSSMRLNRRSKWRGSKTLIQTCLPIDPVFKL</sequence>
<comment type="caution">
    <text evidence="1">The sequence shown here is derived from an EMBL/GenBank/DDBJ whole genome shotgun (WGS) entry which is preliminary data.</text>
</comment>